<feature type="region of interest" description="Disordered" evidence="1">
    <location>
        <begin position="32"/>
        <end position="52"/>
    </location>
</feature>
<organism evidence="2 3">
    <name type="scientific">Nesidiocoris tenuis</name>
    <dbReference type="NCBI Taxonomy" id="355587"/>
    <lineage>
        <taxon>Eukaryota</taxon>
        <taxon>Metazoa</taxon>
        <taxon>Ecdysozoa</taxon>
        <taxon>Arthropoda</taxon>
        <taxon>Hexapoda</taxon>
        <taxon>Insecta</taxon>
        <taxon>Pterygota</taxon>
        <taxon>Neoptera</taxon>
        <taxon>Paraneoptera</taxon>
        <taxon>Hemiptera</taxon>
        <taxon>Heteroptera</taxon>
        <taxon>Panheteroptera</taxon>
        <taxon>Cimicomorpha</taxon>
        <taxon>Miridae</taxon>
        <taxon>Dicyphina</taxon>
        <taxon>Nesidiocoris</taxon>
    </lineage>
</organism>
<sequence>MLTVFDCITRRRTSVAISRHISRRLSALKMTASRSPRASGPTFHPGAHFAFT</sequence>
<evidence type="ECO:0000313" key="3">
    <source>
        <dbReference type="Proteomes" id="UP000479000"/>
    </source>
</evidence>
<feature type="non-terminal residue" evidence="2">
    <location>
        <position position="52"/>
    </location>
</feature>
<evidence type="ECO:0000256" key="1">
    <source>
        <dbReference type="SAM" id="MobiDB-lite"/>
    </source>
</evidence>
<reference evidence="2 3" key="1">
    <citation type="submission" date="2020-02" db="EMBL/GenBank/DDBJ databases">
        <authorList>
            <person name="Ferguson B K."/>
        </authorList>
    </citation>
    <scope>NUCLEOTIDE SEQUENCE [LARGE SCALE GENOMIC DNA]</scope>
</reference>
<gene>
    <name evidence="2" type="ORF">NTEN_LOCUS16229</name>
</gene>
<evidence type="ECO:0000313" key="2">
    <source>
        <dbReference type="EMBL" id="CAB0011236.1"/>
    </source>
</evidence>
<keyword evidence="3" id="KW-1185">Reference proteome</keyword>
<protein>
    <submittedName>
        <fullName evidence="2">Uncharacterized protein</fullName>
    </submittedName>
</protein>
<proteinExistence type="predicted"/>
<dbReference type="AlphaFoldDB" id="A0A6H5H5E0"/>
<dbReference type="Proteomes" id="UP000479000">
    <property type="component" value="Unassembled WGS sequence"/>
</dbReference>
<accession>A0A6H5H5E0</accession>
<dbReference type="EMBL" id="CADCXU010023960">
    <property type="protein sequence ID" value="CAB0011236.1"/>
    <property type="molecule type" value="Genomic_DNA"/>
</dbReference>
<name>A0A6H5H5E0_9HEMI</name>